<organism evidence="1 2">
    <name type="scientific">Paenibacillus melissococcoides</name>
    <dbReference type="NCBI Taxonomy" id="2912268"/>
    <lineage>
        <taxon>Bacteria</taxon>
        <taxon>Bacillati</taxon>
        <taxon>Bacillota</taxon>
        <taxon>Bacilli</taxon>
        <taxon>Bacillales</taxon>
        <taxon>Paenibacillaceae</taxon>
        <taxon>Paenibacillus</taxon>
    </lineage>
</organism>
<sequence>MVEYVAKNGLRRMFSNLHGFLESDPECGLFVKGEKERVFTYSVAADAGYKTPAICKTLQEQERAVAFYRDGLGLPTQGIMGQQTPFLYVTIMKTISK</sequence>
<proteinExistence type="predicted"/>
<comment type="caution">
    <text evidence="1">The sequence shown here is derived from an EMBL/GenBank/DDBJ whole genome shotgun (WGS) entry which is preliminary data.</text>
</comment>
<accession>A0ABN8U1Y5</accession>
<evidence type="ECO:0000313" key="2">
    <source>
        <dbReference type="Proteomes" id="UP001154322"/>
    </source>
</evidence>
<reference evidence="1" key="1">
    <citation type="submission" date="2022-06" db="EMBL/GenBank/DDBJ databases">
        <authorList>
            <person name="Dietemann V."/>
            <person name="Ory F."/>
            <person name="Dainat B."/>
            <person name="Oberhansli S."/>
        </authorList>
    </citation>
    <scope>NUCLEOTIDE SEQUENCE</scope>
    <source>
        <strain evidence="1">Ena-SAMPLE-TAB-26-04-2022-14:26:32:270-5432</strain>
    </source>
</reference>
<dbReference type="EMBL" id="CALYLO010000001">
    <property type="protein sequence ID" value="CAH8243534.1"/>
    <property type="molecule type" value="Genomic_DNA"/>
</dbReference>
<gene>
    <name evidence="1" type="ORF">WJ0W_000774</name>
</gene>
<evidence type="ECO:0000313" key="1">
    <source>
        <dbReference type="EMBL" id="CAH8243534.1"/>
    </source>
</evidence>
<keyword evidence="2" id="KW-1185">Reference proteome</keyword>
<dbReference type="Proteomes" id="UP001154322">
    <property type="component" value="Unassembled WGS sequence"/>
</dbReference>
<name>A0ABN8U1Y5_9BACL</name>
<protein>
    <submittedName>
        <fullName evidence="1">Uncharacterized protein</fullName>
    </submittedName>
</protein>